<dbReference type="InterPro" id="IPR036526">
    <property type="entry name" value="C-N_Hydrolase_sf"/>
</dbReference>
<comment type="caution">
    <text evidence="3">The sequence shown here is derived from an EMBL/GenBank/DDBJ whole genome shotgun (WGS) entry which is preliminary data.</text>
</comment>
<reference evidence="3 4" key="1">
    <citation type="submission" date="2020-08" db="EMBL/GenBank/DDBJ databases">
        <title>Genomic Encyclopedia of Type Strains, Phase IV (KMG-IV): sequencing the most valuable type-strain genomes for metagenomic binning, comparative biology and taxonomic classification.</title>
        <authorList>
            <person name="Goeker M."/>
        </authorList>
    </citation>
    <scope>NUCLEOTIDE SEQUENCE [LARGE SCALE GENOMIC DNA]</scope>
    <source>
        <strain evidence="3 4">DSM 102983</strain>
    </source>
</reference>
<dbReference type="InterPro" id="IPR050345">
    <property type="entry name" value="Aliph_Amidase/BUP"/>
</dbReference>
<organism evidence="3 4">
    <name type="scientific">Parabacteroides faecis</name>
    <dbReference type="NCBI Taxonomy" id="1217282"/>
    <lineage>
        <taxon>Bacteria</taxon>
        <taxon>Pseudomonadati</taxon>
        <taxon>Bacteroidota</taxon>
        <taxon>Bacteroidia</taxon>
        <taxon>Bacteroidales</taxon>
        <taxon>Tannerellaceae</taxon>
        <taxon>Parabacteroides</taxon>
    </lineage>
</organism>
<dbReference type="Gene3D" id="3.60.110.10">
    <property type="entry name" value="Carbon-nitrogen hydrolase"/>
    <property type="match status" value="1"/>
</dbReference>
<accession>A0ABR6KPV1</accession>
<dbReference type="PROSITE" id="PS50263">
    <property type="entry name" value="CN_HYDROLASE"/>
    <property type="match status" value="1"/>
</dbReference>
<protein>
    <submittedName>
        <fullName evidence="3">Amidohydrolase</fullName>
    </submittedName>
</protein>
<sequence length="245" mass="27178">MKISIAQIEPIKGDIEKNLSKHLKFIEAASSGQSDLIMFPELSLTGYEPELAKELAIYSQDERLTPLQEICDKKNLIIGAGLPTKKDDNLFISMVIFQPGKERITYSKQYLYPTEKDIFTPGNTPCVIPFDEANTIAPAICYELSNEEHAAHAHKMNANIYMASVLNSVNGVDADIEKLSKIASTYKMITFMSNYIGTSGGYECAGKSSIWNQEGELIAQFDSQTEGILIYDTLSKSVDTIRTIV</sequence>
<evidence type="ECO:0000313" key="3">
    <source>
        <dbReference type="EMBL" id="MBB4623536.1"/>
    </source>
</evidence>
<evidence type="ECO:0000313" key="4">
    <source>
        <dbReference type="Proteomes" id="UP000533637"/>
    </source>
</evidence>
<dbReference type="CDD" id="cd07197">
    <property type="entry name" value="nitrilase"/>
    <property type="match status" value="1"/>
</dbReference>
<dbReference type="RefSeq" id="WP_122373154.1">
    <property type="nucleotide sequence ID" value="NZ_BMPB01000008.1"/>
</dbReference>
<keyword evidence="1" id="KW-0378">Hydrolase</keyword>
<dbReference type="EMBL" id="JACHOC010000007">
    <property type="protein sequence ID" value="MBB4623536.1"/>
    <property type="molecule type" value="Genomic_DNA"/>
</dbReference>
<evidence type="ECO:0000256" key="1">
    <source>
        <dbReference type="ARBA" id="ARBA00022801"/>
    </source>
</evidence>
<proteinExistence type="predicted"/>
<feature type="domain" description="CN hydrolase" evidence="2">
    <location>
        <begin position="1"/>
        <end position="236"/>
    </location>
</feature>
<dbReference type="PANTHER" id="PTHR43674">
    <property type="entry name" value="NITRILASE C965.09-RELATED"/>
    <property type="match status" value="1"/>
</dbReference>
<dbReference type="PANTHER" id="PTHR43674:SF2">
    <property type="entry name" value="BETA-UREIDOPROPIONASE"/>
    <property type="match status" value="1"/>
</dbReference>
<name>A0ABR6KPV1_9BACT</name>
<dbReference type="Pfam" id="PF00795">
    <property type="entry name" value="CN_hydrolase"/>
    <property type="match status" value="1"/>
</dbReference>
<dbReference type="Proteomes" id="UP000533637">
    <property type="component" value="Unassembled WGS sequence"/>
</dbReference>
<gene>
    <name evidence="3" type="ORF">GGQ57_003452</name>
</gene>
<keyword evidence="4" id="KW-1185">Reference proteome</keyword>
<dbReference type="InterPro" id="IPR003010">
    <property type="entry name" value="C-N_Hydrolase"/>
</dbReference>
<evidence type="ECO:0000259" key="2">
    <source>
        <dbReference type="PROSITE" id="PS50263"/>
    </source>
</evidence>
<dbReference type="SUPFAM" id="SSF56317">
    <property type="entry name" value="Carbon-nitrogen hydrolase"/>
    <property type="match status" value="1"/>
</dbReference>